<keyword evidence="2" id="KW-1185">Reference proteome</keyword>
<dbReference type="AlphaFoldDB" id="A0AAW0K1V9"/>
<comment type="caution">
    <text evidence="1">The sequence shown here is derived from an EMBL/GenBank/DDBJ whole genome shotgun (WGS) entry which is preliminary data.</text>
</comment>
<evidence type="ECO:0000313" key="2">
    <source>
        <dbReference type="Proteomes" id="UP000237347"/>
    </source>
</evidence>
<organism evidence="1 2">
    <name type="scientific">Quercus suber</name>
    <name type="common">Cork oak</name>
    <dbReference type="NCBI Taxonomy" id="58331"/>
    <lineage>
        <taxon>Eukaryota</taxon>
        <taxon>Viridiplantae</taxon>
        <taxon>Streptophyta</taxon>
        <taxon>Embryophyta</taxon>
        <taxon>Tracheophyta</taxon>
        <taxon>Spermatophyta</taxon>
        <taxon>Magnoliopsida</taxon>
        <taxon>eudicotyledons</taxon>
        <taxon>Gunneridae</taxon>
        <taxon>Pentapetalae</taxon>
        <taxon>rosids</taxon>
        <taxon>fabids</taxon>
        <taxon>Fagales</taxon>
        <taxon>Fagaceae</taxon>
        <taxon>Quercus</taxon>
    </lineage>
</organism>
<sequence>MDRCGCGFGFDVDRRAGFAGSVRRGLRSPSGIDTSKALLEEIRKERKTENQNHLLERALVSIDWSQACTNVIFPCNYILVGNSVFQKLYCDYVDLYRNDTLSTMMTMKI</sequence>
<accession>A0AAW0K1V9</accession>
<evidence type="ECO:0000313" key="1">
    <source>
        <dbReference type="EMBL" id="KAK7833208.1"/>
    </source>
</evidence>
<proteinExistence type="predicted"/>
<dbReference type="Proteomes" id="UP000237347">
    <property type="component" value="Unassembled WGS sequence"/>
</dbReference>
<protein>
    <submittedName>
        <fullName evidence="1">Uncharacterized protein</fullName>
    </submittedName>
</protein>
<dbReference type="EMBL" id="PKMF04000409">
    <property type="protein sequence ID" value="KAK7833208.1"/>
    <property type="molecule type" value="Genomic_DNA"/>
</dbReference>
<gene>
    <name evidence="1" type="ORF">CFP56_025697</name>
</gene>
<reference evidence="1 2" key="1">
    <citation type="journal article" date="2018" name="Sci. Data">
        <title>The draft genome sequence of cork oak.</title>
        <authorList>
            <person name="Ramos A.M."/>
            <person name="Usie A."/>
            <person name="Barbosa P."/>
            <person name="Barros P.M."/>
            <person name="Capote T."/>
            <person name="Chaves I."/>
            <person name="Simoes F."/>
            <person name="Abreu I."/>
            <person name="Carrasquinho I."/>
            <person name="Faro C."/>
            <person name="Guimaraes J.B."/>
            <person name="Mendonca D."/>
            <person name="Nobrega F."/>
            <person name="Rodrigues L."/>
            <person name="Saibo N.J.M."/>
            <person name="Varela M.C."/>
            <person name="Egas C."/>
            <person name="Matos J."/>
            <person name="Miguel C.M."/>
            <person name="Oliveira M.M."/>
            <person name="Ricardo C.P."/>
            <person name="Goncalves S."/>
        </authorList>
    </citation>
    <scope>NUCLEOTIDE SEQUENCE [LARGE SCALE GENOMIC DNA]</scope>
    <source>
        <strain evidence="2">cv. HL8</strain>
    </source>
</reference>
<name>A0AAW0K1V9_QUESU</name>